<dbReference type="Proteomes" id="UP000184267">
    <property type="component" value="Unassembled WGS sequence"/>
</dbReference>
<dbReference type="EMBL" id="MNAD01000084">
    <property type="protein sequence ID" value="OJT15905.1"/>
    <property type="molecule type" value="Genomic_DNA"/>
</dbReference>
<evidence type="ECO:0000256" key="1">
    <source>
        <dbReference type="SAM" id="MobiDB-lite"/>
    </source>
</evidence>
<comment type="caution">
    <text evidence="2">The sequence shown here is derived from an EMBL/GenBank/DDBJ whole genome shotgun (WGS) entry which is preliminary data.</text>
</comment>
<dbReference type="AlphaFoldDB" id="A0A1M2W7Q8"/>
<reference evidence="2 3" key="1">
    <citation type="submission" date="2016-10" db="EMBL/GenBank/DDBJ databases">
        <title>Genome sequence of the basidiomycete white-rot fungus Trametes pubescens.</title>
        <authorList>
            <person name="Makela M.R."/>
            <person name="Granchi Z."/>
            <person name="Peng M."/>
            <person name="De Vries R.P."/>
            <person name="Grigoriev I."/>
            <person name="Riley R."/>
            <person name="Hilden K."/>
        </authorList>
    </citation>
    <scope>NUCLEOTIDE SEQUENCE [LARGE SCALE GENOMIC DNA]</scope>
    <source>
        <strain evidence="2 3">FBCC735</strain>
    </source>
</reference>
<protein>
    <submittedName>
        <fullName evidence="2">Uncharacterized protein</fullName>
    </submittedName>
</protein>
<proteinExistence type="predicted"/>
<evidence type="ECO:0000313" key="2">
    <source>
        <dbReference type="EMBL" id="OJT15905.1"/>
    </source>
</evidence>
<sequence length="80" mass="8949">MFAESAVEKTGGNVSKRETLRHSATTKFRRQRRAAPARSLIAVPSQVHTKKHDPRAMFLTGWAGRHQRGITLDAARGRKV</sequence>
<gene>
    <name evidence="2" type="ORF">TRAPUB_14187</name>
</gene>
<keyword evidence="3" id="KW-1185">Reference proteome</keyword>
<name>A0A1M2W7Q8_TRAPU</name>
<accession>A0A1M2W7Q8</accession>
<evidence type="ECO:0000313" key="3">
    <source>
        <dbReference type="Proteomes" id="UP000184267"/>
    </source>
</evidence>
<organism evidence="2 3">
    <name type="scientific">Trametes pubescens</name>
    <name type="common">White-rot fungus</name>
    <dbReference type="NCBI Taxonomy" id="154538"/>
    <lineage>
        <taxon>Eukaryota</taxon>
        <taxon>Fungi</taxon>
        <taxon>Dikarya</taxon>
        <taxon>Basidiomycota</taxon>
        <taxon>Agaricomycotina</taxon>
        <taxon>Agaricomycetes</taxon>
        <taxon>Polyporales</taxon>
        <taxon>Polyporaceae</taxon>
        <taxon>Trametes</taxon>
    </lineage>
</organism>
<feature type="region of interest" description="Disordered" evidence="1">
    <location>
        <begin position="1"/>
        <end position="38"/>
    </location>
</feature>